<reference evidence="2" key="2">
    <citation type="submission" date="2021-11" db="EMBL/GenBank/DDBJ databases">
        <title>Genome sequence of Xylella taiwanensis PLS432.</title>
        <authorList>
            <person name="Weng L.-W."/>
            <person name="Su C.-C."/>
            <person name="Tsai C.-W."/>
            <person name="Kuo C.-H."/>
        </authorList>
    </citation>
    <scope>NUCLEOTIDE SEQUENCE</scope>
    <source>
        <strain evidence="2">PLS432</strain>
    </source>
</reference>
<evidence type="ECO:0000313" key="1">
    <source>
        <dbReference type="EMBL" id="EWS78137.1"/>
    </source>
</evidence>
<gene>
    <name evidence="1" type="ORF">AF72_07410</name>
    <name evidence="2" type="ORF">LPH55_00520</name>
</gene>
<dbReference type="AlphaFoldDB" id="Z9JK61"/>
<evidence type="ECO:0000313" key="3">
    <source>
        <dbReference type="Proteomes" id="UP000020406"/>
    </source>
</evidence>
<accession>Z9JK61</accession>
<proteinExistence type="predicted"/>
<dbReference type="EMBL" id="JDSQ01000010">
    <property type="protein sequence ID" value="EWS78137.1"/>
    <property type="molecule type" value="Genomic_DNA"/>
</dbReference>
<dbReference type="KEGG" id="xtw:AB672_10535"/>
<comment type="caution">
    <text evidence="1">The sequence shown here is derived from an EMBL/GenBank/DDBJ whole genome shotgun (WGS) entry which is preliminary data.</text>
</comment>
<reference evidence="1 3" key="1">
    <citation type="journal article" date="2014" name="Genome Announc.">
        <title>Draft Genome Sequence of Xylella fastidiosa Pear Leaf Scorch Strain in Taiwan.</title>
        <authorList>
            <person name="Su C.C."/>
            <person name="Deng W.L."/>
            <person name="Jan F.J."/>
            <person name="Chang C.J."/>
            <person name="Huang H."/>
            <person name="Chen J."/>
        </authorList>
    </citation>
    <scope>NUCLEOTIDE SEQUENCE [LARGE SCALE GENOMIC DNA]</scope>
    <source>
        <strain evidence="1 3">PLS229</strain>
    </source>
</reference>
<protein>
    <submittedName>
        <fullName evidence="1">Uncharacterized protein</fullName>
    </submittedName>
</protein>
<dbReference type="Proteomes" id="UP001430701">
    <property type="component" value="Unassembled WGS sequence"/>
</dbReference>
<keyword evidence="4" id="KW-1185">Reference proteome</keyword>
<dbReference type="Proteomes" id="UP000020406">
    <property type="component" value="Unassembled WGS sequence"/>
</dbReference>
<dbReference type="EMBL" id="JAJPPU010000001">
    <property type="protein sequence ID" value="MCD8471988.1"/>
    <property type="molecule type" value="Genomic_DNA"/>
</dbReference>
<dbReference type="RefSeq" id="WP_038271267.1">
    <property type="nucleotide sequence ID" value="NZ_CP087695.1"/>
</dbReference>
<organism evidence="1 3">
    <name type="scientific">Xylella taiwanensis</name>
    <dbReference type="NCBI Taxonomy" id="1444770"/>
    <lineage>
        <taxon>Bacteria</taxon>
        <taxon>Pseudomonadati</taxon>
        <taxon>Pseudomonadota</taxon>
        <taxon>Gammaproteobacteria</taxon>
        <taxon>Lysobacterales</taxon>
        <taxon>Lysobacteraceae</taxon>
        <taxon>Xylella</taxon>
    </lineage>
</organism>
<name>Z9JK61_9GAMM</name>
<sequence length="68" mass="7172">MVAVRIDTAFVDLFAIVVAPPFIGGNRCVADFLNGSPFTDGDTACGDCAAEIDTPHDAFAVLRLDLQD</sequence>
<evidence type="ECO:0000313" key="2">
    <source>
        <dbReference type="EMBL" id="MCD8471988.1"/>
    </source>
</evidence>
<dbReference type="PATRIC" id="fig|1444770.3.peg.1765"/>
<evidence type="ECO:0000313" key="4">
    <source>
        <dbReference type="Proteomes" id="UP001430701"/>
    </source>
</evidence>